<evidence type="ECO:0000313" key="2">
    <source>
        <dbReference type="EMBL" id="MCD7455642.1"/>
    </source>
</evidence>
<dbReference type="EMBL" id="JACEIK010000358">
    <property type="protein sequence ID" value="MCD7455642.1"/>
    <property type="molecule type" value="Genomic_DNA"/>
</dbReference>
<protein>
    <submittedName>
        <fullName evidence="2">Uncharacterized protein</fullName>
    </submittedName>
</protein>
<accession>A0ABS8SA28</accession>
<evidence type="ECO:0000256" key="1">
    <source>
        <dbReference type="SAM" id="MobiDB-lite"/>
    </source>
</evidence>
<name>A0ABS8SA28_DATST</name>
<comment type="caution">
    <text evidence="2">The sequence shown here is derived from an EMBL/GenBank/DDBJ whole genome shotgun (WGS) entry which is preliminary data.</text>
</comment>
<dbReference type="Proteomes" id="UP000823775">
    <property type="component" value="Unassembled WGS sequence"/>
</dbReference>
<keyword evidence="3" id="KW-1185">Reference proteome</keyword>
<feature type="region of interest" description="Disordered" evidence="1">
    <location>
        <begin position="87"/>
        <end position="111"/>
    </location>
</feature>
<gene>
    <name evidence="2" type="ORF">HAX54_029013</name>
</gene>
<proteinExistence type="predicted"/>
<organism evidence="2 3">
    <name type="scientific">Datura stramonium</name>
    <name type="common">Jimsonweed</name>
    <name type="synonym">Common thornapple</name>
    <dbReference type="NCBI Taxonomy" id="4076"/>
    <lineage>
        <taxon>Eukaryota</taxon>
        <taxon>Viridiplantae</taxon>
        <taxon>Streptophyta</taxon>
        <taxon>Embryophyta</taxon>
        <taxon>Tracheophyta</taxon>
        <taxon>Spermatophyta</taxon>
        <taxon>Magnoliopsida</taxon>
        <taxon>eudicotyledons</taxon>
        <taxon>Gunneridae</taxon>
        <taxon>Pentapetalae</taxon>
        <taxon>asterids</taxon>
        <taxon>lamiids</taxon>
        <taxon>Solanales</taxon>
        <taxon>Solanaceae</taxon>
        <taxon>Solanoideae</taxon>
        <taxon>Datureae</taxon>
        <taxon>Datura</taxon>
    </lineage>
</organism>
<sequence>MNKARSRAKQIVHYHARMTSSVRRQHLITTIHATRHYTGSTSRVKKQQFSELPSATRYQQWHTTRHDAAQLQCVVIGDSARGFNGQNCYPTSTRKRSFKSQIKSSKGTKKA</sequence>
<evidence type="ECO:0000313" key="3">
    <source>
        <dbReference type="Proteomes" id="UP000823775"/>
    </source>
</evidence>
<reference evidence="2 3" key="1">
    <citation type="journal article" date="2021" name="BMC Genomics">
        <title>Datura genome reveals duplications of psychoactive alkaloid biosynthetic genes and high mutation rate following tissue culture.</title>
        <authorList>
            <person name="Rajewski A."/>
            <person name="Carter-House D."/>
            <person name="Stajich J."/>
            <person name="Litt A."/>
        </authorList>
    </citation>
    <scope>NUCLEOTIDE SEQUENCE [LARGE SCALE GENOMIC DNA]</scope>
    <source>
        <strain evidence="2">AR-01</strain>
    </source>
</reference>